<dbReference type="InterPro" id="IPR007339">
    <property type="entry name" value="RclC-like"/>
</dbReference>
<protein>
    <submittedName>
        <fullName evidence="2">Inner membrane protein ykgB</fullName>
    </submittedName>
</protein>
<dbReference type="EMBL" id="UAVP01000003">
    <property type="protein sequence ID" value="SQA74866.1"/>
    <property type="molecule type" value="Genomic_DNA"/>
</dbReference>
<feature type="transmembrane region" description="Helical" evidence="1">
    <location>
        <begin position="147"/>
        <end position="165"/>
    </location>
</feature>
<feature type="transmembrane region" description="Helical" evidence="1">
    <location>
        <begin position="120"/>
        <end position="141"/>
    </location>
</feature>
<dbReference type="PANTHER" id="PTHR40106">
    <property type="entry name" value="INNER MEMBRANE PROTEIN RCLC"/>
    <property type="match status" value="1"/>
</dbReference>
<sequence length="222" mass="24092">MGILFNKNNFNSMQKLLSFLAGSERSFVNFIRVAIFIVMAWIGGLKVCQYEADGIVPFVTNSPFMSFFYANSGKTAIDENGVTGEANKGKEVAQYKLHKNPEGKMVKANIEWHKENNTYIFSYGLGAFICLIGLLTLLGIWSPKIGVVGGLLTFGMSIVTLSFLITTPEVYVPNLGGDMPTPAYGFPYLSGAGRLVLKDIIMSAGGLIAASEAARRILVAKK</sequence>
<name>A0AAX2I900_CAPSP</name>
<keyword evidence="1" id="KW-0472">Membrane</keyword>
<evidence type="ECO:0000313" key="3">
    <source>
        <dbReference type="Proteomes" id="UP000249902"/>
    </source>
</evidence>
<keyword evidence="1" id="KW-0812">Transmembrane</keyword>
<dbReference type="Proteomes" id="UP000249902">
    <property type="component" value="Unassembled WGS sequence"/>
</dbReference>
<organism evidence="2 3">
    <name type="scientific">Capnocytophaga sputigena</name>
    <dbReference type="NCBI Taxonomy" id="1019"/>
    <lineage>
        <taxon>Bacteria</taxon>
        <taxon>Pseudomonadati</taxon>
        <taxon>Bacteroidota</taxon>
        <taxon>Flavobacteriia</taxon>
        <taxon>Flavobacteriales</taxon>
        <taxon>Flavobacteriaceae</taxon>
        <taxon>Capnocytophaga</taxon>
    </lineage>
</organism>
<accession>A0AAX2I900</accession>
<dbReference type="AlphaFoldDB" id="A0AAX2I900"/>
<reference evidence="2 3" key="1">
    <citation type="submission" date="2018-06" db="EMBL/GenBank/DDBJ databases">
        <authorList>
            <consortium name="Pathogen Informatics"/>
            <person name="Doyle S."/>
        </authorList>
    </citation>
    <scope>NUCLEOTIDE SEQUENCE [LARGE SCALE GENOMIC DNA]</scope>
    <source>
        <strain evidence="2 3">NCTC11653</strain>
    </source>
</reference>
<dbReference type="Pfam" id="PF04224">
    <property type="entry name" value="DUF417"/>
    <property type="match status" value="1"/>
</dbReference>
<keyword evidence="1" id="KW-1133">Transmembrane helix</keyword>
<feature type="transmembrane region" description="Helical" evidence="1">
    <location>
        <begin position="27"/>
        <end position="45"/>
    </location>
</feature>
<dbReference type="GO" id="GO:0005886">
    <property type="term" value="C:plasma membrane"/>
    <property type="evidence" value="ECO:0007669"/>
    <property type="project" value="TreeGrafter"/>
</dbReference>
<evidence type="ECO:0000313" key="2">
    <source>
        <dbReference type="EMBL" id="SQA74866.1"/>
    </source>
</evidence>
<gene>
    <name evidence="2" type="primary">ykgB_1</name>
    <name evidence="2" type="ORF">NCTC11653_00760</name>
</gene>
<dbReference type="PANTHER" id="PTHR40106:SF1">
    <property type="entry name" value="INNER MEMBRANE PROTEIN RCLC"/>
    <property type="match status" value="1"/>
</dbReference>
<comment type="caution">
    <text evidence="2">The sequence shown here is derived from an EMBL/GenBank/DDBJ whole genome shotgun (WGS) entry which is preliminary data.</text>
</comment>
<proteinExistence type="predicted"/>
<evidence type="ECO:0000256" key="1">
    <source>
        <dbReference type="SAM" id="Phobius"/>
    </source>
</evidence>
<dbReference type="GO" id="GO:1901530">
    <property type="term" value="P:response to hypochlorite"/>
    <property type="evidence" value="ECO:0007669"/>
    <property type="project" value="TreeGrafter"/>
</dbReference>